<dbReference type="SUPFAM" id="SSF49478">
    <property type="entry name" value="Cna protein B-type domain"/>
    <property type="match status" value="1"/>
</dbReference>
<evidence type="ECO:0000256" key="1">
    <source>
        <dbReference type="SAM" id="SignalP"/>
    </source>
</evidence>
<dbReference type="InterPro" id="IPR041033">
    <property type="entry name" value="SpaA_PFL_dom_1"/>
</dbReference>
<feature type="domain" description="Adhesin isopeptide-forming adherence" evidence="3">
    <location>
        <begin position="1015"/>
        <end position="1150"/>
    </location>
</feature>
<dbReference type="EMBL" id="JARQBZ010000001">
    <property type="protein sequence ID" value="MDT2832518.1"/>
    <property type="molecule type" value="Genomic_DNA"/>
</dbReference>
<dbReference type="InterPro" id="IPR013783">
    <property type="entry name" value="Ig-like_fold"/>
</dbReference>
<dbReference type="Proteomes" id="UP001268577">
    <property type="component" value="Unassembled WGS sequence"/>
</dbReference>
<evidence type="ECO:0000313" key="4">
    <source>
        <dbReference type="EMBL" id="MDT2832518.1"/>
    </source>
</evidence>
<proteinExistence type="predicted"/>
<feature type="domain" description="SpaA-like prealbumin fold" evidence="2">
    <location>
        <begin position="914"/>
        <end position="988"/>
    </location>
</feature>
<sequence>MEQKMLNKKFYQVMMSLFLGLISIMTLATVTAVAASEEGNTLMGEGNEQKIMDSSVPKARRVFNFTGLFSNNDTHIVPAAKNFSDYNLYDEETMKSVKKELGISGNIVAVPRNRAIQQGETLEGSHSSGPLSNQWSIEGEYGFVPTFSPRTEVTVYKEKSNGSYEKIEIYKNTGAAETEKVNDMGKYMVKKGEHAYVKFTDLGFYKGEPISVVMDTTILTNQVSIGLTRPGKDVDSAASFMSVSGSGIGNLDSEEITKDNHYGANYVEVSYKFYNSKKDKSWKDKLADNKEAEMKVRGFFTYADFDFEESIGFNKDINISNLYVLQGGQKGDSKPMESYLSDPFNPDKFLENYYSKKDTSGNKKVDQALVKQHAKDPLGLREGDLHAEKINPFHKYLSQYYFEDSDWISQLSFTTTDDGYRYFNRGSRSNVNEYRISNWLSFTYEETKSFDLRINVSAMENFSINGNKVTGKILNFDEKYDLTAGHIFRPTSGNNYITFQNENMFYKIIEKKLDEKGFTGTTNRDEIKEIFEFYDVRSREAPTINSSKVTIGYGTRYDFPIKEAGIKDDEQKIKSYLTDYYTEVYLKYKLQQVETSRQEKMLEFLYTKLTTVDKSIDANAKYSPYGFNKENISNFYLNDKMSGTIQKEIAAKASTQSANISAYFFSSSIFDKNIRDYPAENGDIAGSFNLLRRRRNTTDTSATSRMNQDVTPRGSNVYFTSDTLLPISFPAPLKVTTKDDTDAEAGKIENIVEWEIIQSVPPRVLNNSEPQYDIVDEINPLLKVKKEDVSITDMTSGNDETRKWNITVQNNTLKVSAPRELLNEASFNNRHFKVSIKATVNKEYAETIPKEEFEKIISESDPSKKGMIKVPNVGKVLMAAREEEVGKPNHEMFTRPTYDDKEGVPTNANIKLFGNVNIEKVAEEDNNKRLKDAVFEVRDTDKKTVLATGETDENGRLKLSNIPVGKVWLYETKAPTGYRPIQEKEITVFPYDHQENQYKIADTRSMLVGEFDKVEKSVKNQDRENIDGQLVAYDEILTYEITANIKDSNKPTEVAKIVLNDTLDKGLELVPNTTFIKKNAEAATNIPDTQVWKTTPDGQFVLNTESIQNLALIENETLTFMFNVKVRKTAGLEVKNKATLTGFGFDDKNEEQTPTKTTNEVKNHLSDPIWIRQVVVNKNGNLAIPKDTTKENRGYVKASNIDSQNETSIYSTVNITAPSNEFDKLRSYKKVNLSPKLANPNYRFEPIVPEMYNYKGYVLSDTDNTIDLNQLKTGLATIDLSKKNGRYLTVVLEPKETKIPLFYNWDYVLNDFNQINAKSKPIRIKFYKKQDGSDSHDVPAKLEDLKTFGDGVLLKEFTNLDSYYYKMPYIDKDKKLNQGTVLEDVTLKNTLNVNLLPKEIPINLYFTDKDGKEEESLAKSGDNGIQAKTAIEYLVGFSNYRTTQRAIDTQTNPNEIIVWYSIEYIPIIADF</sequence>
<name>A0AAW8TYX8_9ENTE</name>
<dbReference type="Gene3D" id="2.60.40.10">
    <property type="entry name" value="Immunoglobulins"/>
    <property type="match status" value="1"/>
</dbReference>
<dbReference type="Pfam" id="PF17998">
    <property type="entry name" value="AgI_II_C2"/>
    <property type="match status" value="1"/>
</dbReference>
<feature type="chain" id="PRO_5043465717" evidence="1">
    <location>
        <begin position="29"/>
        <end position="1471"/>
    </location>
</feature>
<evidence type="ECO:0000313" key="5">
    <source>
        <dbReference type="Proteomes" id="UP001268577"/>
    </source>
</evidence>
<comment type="caution">
    <text evidence="4">The sequence shown here is derived from an EMBL/GenBank/DDBJ whole genome shotgun (WGS) entry which is preliminary data.</text>
</comment>
<reference evidence="4" key="1">
    <citation type="submission" date="2023-03" db="EMBL/GenBank/DDBJ databases">
        <authorList>
            <person name="Shen W."/>
            <person name="Cai J."/>
        </authorList>
    </citation>
    <scope>NUCLEOTIDE SEQUENCE</scope>
    <source>
        <strain evidence="4">P96-3</strain>
    </source>
</reference>
<protein>
    <submittedName>
        <fullName evidence="4">SpaA isopeptide-forming pilin-related protein</fullName>
    </submittedName>
</protein>
<dbReference type="InterPro" id="IPR026345">
    <property type="entry name" value="Adh_isopep-form_adh_dom"/>
</dbReference>
<dbReference type="Gene3D" id="2.60.40.740">
    <property type="match status" value="2"/>
</dbReference>
<evidence type="ECO:0000259" key="2">
    <source>
        <dbReference type="Pfam" id="PF17802"/>
    </source>
</evidence>
<dbReference type="RefSeq" id="WP_311984756.1">
    <property type="nucleotide sequence ID" value="NZ_JARQBZ010000001.1"/>
</dbReference>
<gene>
    <name evidence="4" type="ORF">P7H70_00510</name>
</gene>
<feature type="signal peptide" evidence="1">
    <location>
        <begin position="1"/>
        <end position="28"/>
    </location>
</feature>
<dbReference type="Pfam" id="PF17802">
    <property type="entry name" value="SpaA"/>
    <property type="match status" value="1"/>
</dbReference>
<organism evidence="4 5">
    <name type="scientific">Vagococcus carniphilus</name>
    <dbReference type="NCBI Taxonomy" id="218144"/>
    <lineage>
        <taxon>Bacteria</taxon>
        <taxon>Bacillati</taxon>
        <taxon>Bacillota</taxon>
        <taxon>Bacilli</taxon>
        <taxon>Lactobacillales</taxon>
        <taxon>Enterococcaceae</taxon>
        <taxon>Vagococcus</taxon>
    </lineage>
</organism>
<keyword evidence="1" id="KW-0732">Signal</keyword>
<accession>A0AAW8TYX8</accession>
<evidence type="ECO:0000259" key="3">
    <source>
        <dbReference type="Pfam" id="PF17998"/>
    </source>
</evidence>